<dbReference type="EMBL" id="ML978121">
    <property type="protein sequence ID" value="KAF2104362.1"/>
    <property type="molecule type" value="Genomic_DNA"/>
</dbReference>
<dbReference type="AlphaFoldDB" id="A0A9P4IQP8"/>
<sequence>MPANTRRRPQAQAEQYMEPPSEPDQNDEAEGPLDVEEDGMDDGDADEEADEDDQLGKASFLSERIYINFCSPSSASVVFCNFALASSWSLRSIFTIFAAAV</sequence>
<reference evidence="2" key="1">
    <citation type="journal article" date="2020" name="Stud. Mycol.">
        <title>101 Dothideomycetes genomes: a test case for predicting lifestyles and emergence of pathogens.</title>
        <authorList>
            <person name="Haridas S."/>
            <person name="Albert R."/>
            <person name="Binder M."/>
            <person name="Bloem J."/>
            <person name="Labutti K."/>
            <person name="Salamov A."/>
            <person name="Andreopoulos B."/>
            <person name="Baker S."/>
            <person name="Barry K."/>
            <person name="Bills G."/>
            <person name="Bluhm B."/>
            <person name="Cannon C."/>
            <person name="Castanera R."/>
            <person name="Culley D."/>
            <person name="Daum C."/>
            <person name="Ezra D."/>
            <person name="Gonzalez J."/>
            <person name="Henrissat B."/>
            <person name="Kuo A."/>
            <person name="Liang C."/>
            <person name="Lipzen A."/>
            <person name="Lutzoni F."/>
            <person name="Magnuson J."/>
            <person name="Mondo S."/>
            <person name="Nolan M."/>
            <person name="Ohm R."/>
            <person name="Pangilinan J."/>
            <person name="Park H.-J."/>
            <person name="Ramirez L."/>
            <person name="Alfaro M."/>
            <person name="Sun H."/>
            <person name="Tritt A."/>
            <person name="Yoshinaga Y."/>
            <person name="Zwiers L.-H."/>
            <person name="Turgeon B."/>
            <person name="Goodwin S."/>
            <person name="Spatafora J."/>
            <person name="Crous P."/>
            <person name="Grigoriev I."/>
        </authorList>
    </citation>
    <scope>NUCLEOTIDE SEQUENCE</scope>
    <source>
        <strain evidence="2">CBS 133067</strain>
    </source>
</reference>
<feature type="region of interest" description="Disordered" evidence="1">
    <location>
        <begin position="1"/>
        <end position="55"/>
    </location>
</feature>
<organism evidence="2 3">
    <name type="scientific">Rhizodiscina lignyota</name>
    <dbReference type="NCBI Taxonomy" id="1504668"/>
    <lineage>
        <taxon>Eukaryota</taxon>
        <taxon>Fungi</taxon>
        <taxon>Dikarya</taxon>
        <taxon>Ascomycota</taxon>
        <taxon>Pezizomycotina</taxon>
        <taxon>Dothideomycetes</taxon>
        <taxon>Pleosporomycetidae</taxon>
        <taxon>Aulographales</taxon>
        <taxon>Rhizodiscinaceae</taxon>
        <taxon>Rhizodiscina</taxon>
    </lineage>
</organism>
<accession>A0A9P4IQP8</accession>
<protein>
    <submittedName>
        <fullName evidence="2">Uncharacterized protein</fullName>
    </submittedName>
</protein>
<dbReference type="Proteomes" id="UP000799772">
    <property type="component" value="Unassembled WGS sequence"/>
</dbReference>
<evidence type="ECO:0000313" key="3">
    <source>
        <dbReference type="Proteomes" id="UP000799772"/>
    </source>
</evidence>
<name>A0A9P4IQP8_9PEZI</name>
<evidence type="ECO:0000313" key="2">
    <source>
        <dbReference type="EMBL" id="KAF2104362.1"/>
    </source>
</evidence>
<proteinExistence type="predicted"/>
<feature type="compositionally biased region" description="Acidic residues" evidence="1">
    <location>
        <begin position="24"/>
        <end position="53"/>
    </location>
</feature>
<keyword evidence="3" id="KW-1185">Reference proteome</keyword>
<evidence type="ECO:0000256" key="1">
    <source>
        <dbReference type="SAM" id="MobiDB-lite"/>
    </source>
</evidence>
<comment type="caution">
    <text evidence="2">The sequence shown here is derived from an EMBL/GenBank/DDBJ whole genome shotgun (WGS) entry which is preliminary data.</text>
</comment>
<gene>
    <name evidence="2" type="ORF">NA57DRAFT_51194</name>
</gene>